<feature type="transmembrane region" description="Helical" evidence="7">
    <location>
        <begin position="6"/>
        <end position="26"/>
    </location>
</feature>
<accession>A0A815UCU8</accession>
<evidence type="ECO:0000313" key="10">
    <source>
        <dbReference type="EMBL" id="CAF1648474.1"/>
    </source>
</evidence>
<keyword evidence="12" id="KW-1185">Reference proteome</keyword>
<evidence type="ECO:0000256" key="5">
    <source>
        <dbReference type="ARBA" id="ARBA00023221"/>
    </source>
</evidence>
<comment type="similarity">
    <text evidence="1">Belongs to the cytochrome P450 family.</text>
</comment>
<dbReference type="EMBL" id="CAJNOI010003354">
    <property type="protein sequence ID" value="CAF1515208.1"/>
    <property type="molecule type" value="Genomic_DNA"/>
</dbReference>
<comment type="caution">
    <text evidence="9">The sequence shown here is derived from an EMBL/GenBank/DDBJ whole genome shotgun (WGS) entry which is preliminary data.</text>
</comment>
<dbReference type="Proteomes" id="UP000663877">
    <property type="component" value="Unassembled WGS sequence"/>
</dbReference>
<keyword evidence="7" id="KW-0472">Membrane</keyword>
<dbReference type="PRINTS" id="PR00385">
    <property type="entry name" value="P450"/>
</dbReference>
<feature type="binding site" description="axial binding residue" evidence="6">
    <location>
        <position position="439"/>
    </location>
    <ligand>
        <name>heme</name>
        <dbReference type="ChEBI" id="CHEBI:30413"/>
    </ligand>
    <ligandPart>
        <name>Fe</name>
        <dbReference type="ChEBI" id="CHEBI:18248"/>
    </ligandPart>
</feature>
<keyword evidence="7" id="KW-0812">Transmembrane</keyword>
<evidence type="ECO:0000256" key="2">
    <source>
        <dbReference type="ARBA" id="ARBA00022617"/>
    </source>
</evidence>
<dbReference type="PANTHER" id="PTHR24304:SF2">
    <property type="entry name" value="24-HYDROXYCHOLESTEROL 7-ALPHA-HYDROXYLASE"/>
    <property type="match status" value="1"/>
</dbReference>
<name>A0A815UCU8_9BILA</name>
<evidence type="ECO:0000256" key="4">
    <source>
        <dbReference type="ARBA" id="ARBA00023004"/>
    </source>
</evidence>
<dbReference type="GO" id="GO:0016705">
    <property type="term" value="F:oxidoreductase activity, acting on paired donors, with incorporation or reduction of molecular oxygen"/>
    <property type="evidence" value="ECO:0007669"/>
    <property type="project" value="InterPro"/>
</dbReference>
<reference evidence="9" key="1">
    <citation type="submission" date="2021-02" db="EMBL/GenBank/DDBJ databases">
        <authorList>
            <person name="Nowell W R."/>
        </authorList>
    </citation>
    <scope>NUCLEOTIDE SEQUENCE</scope>
</reference>
<evidence type="ECO:0000313" key="8">
    <source>
        <dbReference type="EMBL" id="CAF1515170.1"/>
    </source>
</evidence>
<dbReference type="GO" id="GO:0004497">
    <property type="term" value="F:monooxygenase activity"/>
    <property type="evidence" value="ECO:0007669"/>
    <property type="project" value="InterPro"/>
</dbReference>
<keyword evidence="5" id="KW-0753">Steroid metabolism</keyword>
<dbReference type="InterPro" id="IPR001128">
    <property type="entry name" value="Cyt_P450"/>
</dbReference>
<evidence type="ECO:0000256" key="6">
    <source>
        <dbReference type="PIRSR" id="PIRSR602403-1"/>
    </source>
</evidence>
<evidence type="ECO:0000313" key="11">
    <source>
        <dbReference type="EMBL" id="CAF1648488.1"/>
    </source>
</evidence>
<evidence type="ECO:0000256" key="7">
    <source>
        <dbReference type="SAM" id="Phobius"/>
    </source>
</evidence>
<dbReference type="Proteomes" id="UP000663832">
    <property type="component" value="Unassembled WGS sequence"/>
</dbReference>
<evidence type="ECO:0000313" key="13">
    <source>
        <dbReference type="Proteomes" id="UP000663877"/>
    </source>
</evidence>
<dbReference type="PANTHER" id="PTHR24304">
    <property type="entry name" value="CYTOCHROME P450 FAMILY 7"/>
    <property type="match status" value="1"/>
</dbReference>
<dbReference type="AlphaFoldDB" id="A0A815UCU8"/>
<dbReference type="EMBL" id="CAJNOI010003353">
    <property type="protein sequence ID" value="CAF1515170.1"/>
    <property type="molecule type" value="Genomic_DNA"/>
</dbReference>
<dbReference type="EMBL" id="CAJNOM010003705">
    <property type="protein sequence ID" value="CAF1648488.1"/>
    <property type="molecule type" value="Genomic_DNA"/>
</dbReference>
<dbReference type="GO" id="GO:0020037">
    <property type="term" value="F:heme binding"/>
    <property type="evidence" value="ECO:0007669"/>
    <property type="project" value="InterPro"/>
</dbReference>
<dbReference type="OrthoDB" id="3945418at2759"/>
<dbReference type="Pfam" id="PF00067">
    <property type="entry name" value="p450"/>
    <property type="match status" value="1"/>
</dbReference>
<dbReference type="InterPro" id="IPR050529">
    <property type="entry name" value="CYP450_sterol_14alpha_dmase"/>
</dbReference>
<organism evidence="9 13">
    <name type="scientific">Adineta steineri</name>
    <dbReference type="NCBI Taxonomy" id="433720"/>
    <lineage>
        <taxon>Eukaryota</taxon>
        <taxon>Metazoa</taxon>
        <taxon>Spiralia</taxon>
        <taxon>Gnathifera</taxon>
        <taxon>Rotifera</taxon>
        <taxon>Eurotatoria</taxon>
        <taxon>Bdelloidea</taxon>
        <taxon>Adinetida</taxon>
        <taxon>Adinetidae</taxon>
        <taxon>Adineta</taxon>
    </lineage>
</organism>
<gene>
    <name evidence="8" type="ORF">BJG266_LOCUS43954</name>
    <name evidence="9" type="ORF">BJG266_LOCUS43957</name>
    <name evidence="10" type="ORF">QVE165_LOCUS60894</name>
    <name evidence="11" type="ORF">QVE165_LOCUS60897</name>
</gene>
<dbReference type="InterPro" id="IPR002403">
    <property type="entry name" value="Cyt_P450_E_grp-IV"/>
</dbReference>
<dbReference type="SUPFAM" id="SSF48264">
    <property type="entry name" value="Cytochrome P450"/>
    <property type="match status" value="1"/>
</dbReference>
<evidence type="ECO:0000256" key="1">
    <source>
        <dbReference type="ARBA" id="ARBA00010617"/>
    </source>
</evidence>
<dbReference type="Gene3D" id="1.10.630.10">
    <property type="entry name" value="Cytochrome P450"/>
    <property type="match status" value="1"/>
</dbReference>
<dbReference type="InterPro" id="IPR036396">
    <property type="entry name" value="Cyt_P450_sf"/>
</dbReference>
<dbReference type="EMBL" id="CAJNOM010003704">
    <property type="protein sequence ID" value="CAF1648474.1"/>
    <property type="molecule type" value="Genomic_DNA"/>
</dbReference>
<evidence type="ECO:0000256" key="3">
    <source>
        <dbReference type="ARBA" id="ARBA00022723"/>
    </source>
</evidence>
<keyword evidence="4 6" id="KW-0408">Iron</keyword>
<keyword evidence="3 6" id="KW-0479">Metal-binding</keyword>
<dbReference type="GO" id="GO:0005506">
    <property type="term" value="F:iron ion binding"/>
    <property type="evidence" value="ECO:0007669"/>
    <property type="project" value="InterPro"/>
</dbReference>
<keyword evidence="2 6" id="KW-0349">Heme</keyword>
<keyword evidence="5" id="KW-0443">Lipid metabolism</keyword>
<dbReference type="GO" id="GO:0008202">
    <property type="term" value="P:steroid metabolic process"/>
    <property type="evidence" value="ECO:0007669"/>
    <property type="project" value="UniProtKB-KW"/>
</dbReference>
<proteinExistence type="inferred from homology"/>
<evidence type="ECO:0008006" key="14">
    <source>
        <dbReference type="Google" id="ProtNLM"/>
    </source>
</evidence>
<sequence length="499" mass="58602">MMWWWLFLILSYIVAVVLFHVYIRYLSSRRINFNSKSPPVIIEPWYCPFLGPVLSFLNLEASINKWRAKYGANFTLLIFGKYVTFVTKYVDIKKYYHGTEEMLSLTKAAQILLGSAYPENQYMVEYSAVPYLQRILTPRYLRHMALNFEIVADDYFNTKNGQFWAENGDETVVDLFEFMYRLIIRSNSINFTSFRVYKNHVEELIRLFTILDVEKSIANPITYGLKKRLGMKSDRDIAWEQWTQLLMPDIERCLKMIENNIEPVDGDIIYETIKYAKEELEKRGQIFTPRLVAFLTFSTFVPAQVNTYTTAAFMILEWIRHEHDEIGQRMKEEIDHAPPKGEITIEYLNSMEYVQACIYEVIRIRTDSPVSFRLAGQPVPLSNEKFIPEGNIVASPLTRAEDLYLNPEKFDPDRHLTPREEMKADPYRALPFGRGRHPCTGERYVKMQIKMFLIQLSKMCKMELMPESNNFEATINKKQLAGLSRPTKPVFIKISKREL</sequence>
<keyword evidence="7" id="KW-1133">Transmembrane helix</keyword>
<comment type="cofactor">
    <cofactor evidence="6">
        <name>heme</name>
        <dbReference type="ChEBI" id="CHEBI:30413"/>
    </cofactor>
</comment>
<evidence type="ECO:0000313" key="9">
    <source>
        <dbReference type="EMBL" id="CAF1515208.1"/>
    </source>
</evidence>
<evidence type="ECO:0000313" key="12">
    <source>
        <dbReference type="Proteomes" id="UP000663832"/>
    </source>
</evidence>
<protein>
    <recommendedName>
        <fullName evidence="14">Cytochrome P450</fullName>
    </recommendedName>
</protein>
<dbReference type="PRINTS" id="PR00465">
    <property type="entry name" value="EP450IV"/>
</dbReference>